<feature type="transmembrane region" description="Helical" evidence="7">
    <location>
        <begin position="239"/>
        <end position="259"/>
    </location>
</feature>
<evidence type="ECO:0000256" key="1">
    <source>
        <dbReference type="ARBA" id="ARBA00004141"/>
    </source>
</evidence>
<feature type="transmembrane region" description="Helical" evidence="7">
    <location>
        <begin position="209"/>
        <end position="227"/>
    </location>
</feature>
<dbReference type="InterPro" id="IPR037185">
    <property type="entry name" value="EmrE-like"/>
</dbReference>
<evidence type="ECO:0000256" key="3">
    <source>
        <dbReference type="ARBA" id="ARBA00022692"/>
    </source>
</evidence>
<evidence type="ECO:0000256" key="6">
    <source>
        <dbReference type="SAM" id="MobiDB-lite"/>
    </source>
</evidence>
<reference evidence="10" key="1">
    <citation type="submission" date="2019-06" db="EMBL/GenBank/DDBJ databases">
        <title>Gordonia isolated from sludge of a wastewater treatment plant.</title>
        <authorList>
            <person name="Tamura T."/>
            <person name="Aoyama K."/>
            <person name="Kang Y."/>
            <person name="Saito S."/>
            <person name="Akiyama N."/>
            <person name="Yazawa K."/>
            <person name="Gonoi T."/>
            <person name="Mikami Y."/>
        </authorList>
    </citation>
    <scope>NUCLEOTIDE SEQUENCE [LARGE SCALE GENOMIC DNA]</scope>
    <source>
        <strain evidence="10">NBRC 107696</strain>
    </source>
</reference>
<evidence type="ECO:0000313" key="9">
    <source>
        <dbReference type="EMBL" id="GEE01726.1"/>
    </source>
</evidence>
<keyword evidence="10" id="KW-1185">Reference proteome</keyword>
<feature type="transmembrane region" description="Helical" evidence="7">
    <location>
        <begin position="179"/>
        <end position="203"/>
    </location>
</feature>
<feature type="transmembrane region" description="Helical" evidence="7">
    <location>
        <begin position="71"/>
        <end position="91"/>
    </location>
</feature>
<proteinExistence type="inferred from homology"/>
<feature type="transmembrane region" description="Helical" evidence="7">
    <location>
        <begin position="12"/>
        <end position="35"/>
    </location>
</feature>
<organism evidence="9 10">
    <name type="scientific">Gordonia spumicola</name>
    <dbReference type="NCBI Taxonomy" id="589161"/>
    <lineage>
        <taxon>Bacteria</taxon>
        <taxon>Bacillati</taxon>
        <taxon>Actinomycetota</taxon>
        <taxon>Actinomycetes</taxon>
        <taxon>Mycobacteriales</taxon>
        <taxon>Gordoniaceae</taxon>
        <taxon>Gordonia</taxon>
    </lineage>
</organism>
<feature type="compositionally biased region" description="Basic and acidic residues" evidence="6">
    <location>
        <begin position="304"/>
        <end position="315"/>
    </location>
</feature>
<dbReference type="PANTHER" id="PTHR32322">
    <property type="entry name" value="INNER MEMBRANE TRANSPORTER"/>
    <property type="match status" value="1"/>
</dbReference>
<feature type="transmembrane region" description="Helical" evidence="7">
    <location>
        <begin position="148"/>
        <end position="167"/>
    </location>
</feature>
<dbReference type="EMBL" id="BJOV01000003">
    <property type="protein sequence ID" value="GEE01726.1"/>
    <property type="molecule type" value="Genomic_DNA"/>
</dbReference>
<dbReference type="InterPro" id="IPR050638">
    <property type="entry name" value="AA-Vitamin_Transporters"/>
</dbReference>
<protein>
    <submittedName>
        <fullName evidence="9">DMT transporter permease</fullName>
    </submittedName>
</protein>
<evidence type="ECO:0000256" key="4">
    <source>
        <dbReference type="ARBA" id="ARBA00022989"/>
    </source>
</evidence>
<feature type="transmembrane region" description="Helical" evidence="7">
    <location>
        <begin position="41"/>
        <end position="59"/>
    </location>
</feature>
<dbReference type="SUPFAM" id="SSF103481">
    <property type="entry name" value="Multidrug resistance efflux transporter EmrE"/>
    <property type="match status" value="2"/>
</dbReference>
<dbReference type="AlphaFoldDB" id="A0A7I9V8L1"/>
<keyword evidence="3 7" id="KW-0812">Transmembrane</keyword>
<feature type="transmembrane region" description="Helical" evidence="7">
    <location>
        <begin position="265"/>
        <end position="287"/>
    </location>
</feature>
<dbReference type="RefSeq" id="WP_228461386.1">
    <property type="nucleotide sequence ID" value="NZ_BJOV01000003.1"/>
</dbReference>
<evidence type="ECO:0000256" key="2">
    <source>
        <dbReference type="ARBA" id="ARBA00007362"/>
    </source>
</evidence>
<evidence type="ECO:0000313" key="10">
    <source>
        <dbReference type="Proteomes" id="UP000444960"/>
    </source>
</evidence>
<comment type="similarity">
    <text evidence="2">Belongs to the EamA transporter family.</text>
</comment>
<dbReference type="Proteomes" id="UP000444960">
    <property type="component" value="Unassembled WGS sequence"/>
</dbReference>
<accession>A0A7I9V8L1</accession>
<comment type="caution">
    <text evidence="9">The sequence shown here is derived from an EMBL/GenBank/DDBJ whole genome shotgun (WGS) entry which is preliminary data.</text>
</comment>
<feature type="region of interest" description="Disordered" evidence="6">
    <location>
        <begin position="288"/>
        <end position="315"/>
    </location>
</feature>
<dbReference type="Pfam" id="PF00892">
    <property type="entry name" value="EamA"/>
    <property type="match status" value="1"/>
</dbReference>
<keyword evidence="5 7" id="KW-0472">Membrane</keyword>
<name>A0A7I9V8L1_9ACTN</name>
<dbReference type="PROSITE" id="PS51257">
    <property type="entry name" value="PROKAR_LIPOPROTEIN"/>
    <property type="match status" value="1"/>
</dbReference>
<dbReference type="GO" id="GO:0016020">
    <property type="term" value="C:membrane"/>
    <property type="evidence" value="ECO:0007669"/>
    <property type="project" value="UniProtKB-SubCell"/>
</dbReference>
<keyword evidence="4 7" id="KW-1133">Transmembrane helix</keyword>
<gene>
    <name evidence="9" type="ORF">nbrc107696_21720</name>
</gene>
<feature type="transmembrane region" description="Helical" evidence="7">
    <location>
        <begin position="122"/>
        <end position="142"/>
    </location>
</feature>
<dbReference type="PANTHER" id="PTHR32322:SF2">
    <property type="entry name" value="EAMA DOMAIN-CONTAINING PROTEIN"/>
    <property type="match status" value="1"/>
</dbReference>
<sequence length="315" mass="32324">MKTTTGSAQTGAAVAMIIGSCVSLQFGAATAVHLFGDLGSWGTTQLRLGFAALILTAIVRPSVRGWTRHQWRSVVAFGVVLAAMNGCFYAAIERIPLGTAVAIEFLGPLILSATLSRRRADLLWVGLAFVGMVLLGVDSIVGTSTLDLVGVGFALSAALFWAGYIVASARVGVAVPGTGGLAAALVVSTIVMLPLGGVAAAPAFADWRILAYAAATAVLASLIPYTLELSALRRIPKNVFGVLLSLEPAIAAAVGFVLLHQPVGILPAAAIAAVIAASIGTTTQSTVTGAAKRGRRVETPPADRSYRRYETAAEN</sequence>
<feature type="transmembrane region" description="Helical" evidence="7">
    <location>
        <begin position="97"/>
        <end position="115"/>
    </location>
</feature>
<feature type="domain" description="EamA" evidence="8">
    <location>
        <begin position="149"/>
        <end position="281"/>
    </location>
</feature>
<dbReference type="InterPro" id="IPR000620">
    <property type="entry name" value="EamA_dom"/>
</dbReference>
<evidence type="ECO:0000256" key="7">
    <source>
        <dbReference type="SAM" id="Phobius"/>
    </source>
</evidence>
<evidence type="ECO:0000256" key="5">
    <source>
        <dbReference type="ARBA" id="ARBA00023136"/>
    </source>
</evidence>
<evidence type="ECO:0000259" key="8">
    <source>
        <dbReference type="Pfam" id="PF00892"/>
    </source>
</evidence>
<comment type="subcellular location">
    <subcellularLocation>
        <location evidence="1">Membrane</location>
        <topology evidence="1">Multi-pass membrane protein</topology>
    </subcellularLocation>
</comment>